<evidence type="ECO:0000313" key="7">
    <source>
        <dbReference type="EMBL" id="CBL28199.1"/>
    </source>
</evidence>
<dbReference type="Gene3D" id="1.20.1080.10">
    <property type="entry name" value="Glycerol uptake facilitator protein"/>
    <property type="match status" value="1"/>
</dbReference>
<dbReference type="GO" id="GO:0005886">
    <property type="term" value="C:plasma membrane"/>
    <property type="evidence" value="ECO:0007669"/>
    <property type="project" value="TreeGrafter"/>
</dbReference>
<organism evidence="7 8">
    <name type="scientific">Fretibacterium fastidiosum</name>
    <dbReference type="NCBI Taxonomy" id="651822"/>
    <lineage>
        <taxon>Bacteria</taxon>
        <taxon>Thermotogati</taxon>
        <taxon>Synergistota</taxon>
        <taxon>Synergistia</taxon>
        <taxon>Synergistales</taxon>
        <taxon>Aminobacteriaceae</taxon>
        <taxon>Fretibacterium</taxon>
    </lineage>
</organism>
<comment type="subcellular location">
    <subcellularLocation>
        <location evidence="1">Membrane</location>
        <topology evidence="1">Multi-pass membrane protein</topology>
    </subcellularLocation>
</comment>
<feature type="transmembrane region" description="Helical" evidence="6">
    <location>
        <begin position="152"/>
        <end position="175"/>
    </location>
</feature>
<dbReference type="PROSITE" id="PS01005">
    <property type="entry name" value="FORMATE_NITRITE_TP_1"/>
    <property type="match status" value="1"/>
</dbReference>
<evidence type="ECO:0000256" key="5">
    <source>
        <dbReference type="ARBA" id="ARBA00049660"/>
    </source>
</evidence>
<feature type="transmembrane region" description="Helical" evidence="6">
    <location>
        <begin position="182"/>
        <end position="201"/>
    </location>
</feature>
<reference evidence="7 8" key="2">
    <citation type="submission" date="2010-03" db="EMBL/GenBank/DDBJ databases">
        <authorList>
            <person name="Pajon A."/>
        </authorList>
    </citation>
    <scope>NUCLEOTIDE SEQUENCE [LARGE SCALE GENOMIC DNA]</scope>
    <source>
        <strain evidence="7 8">SGP1</strain>
    </source>
</reference>
<dbReference type="NCBIfam" id="TIGR00790">
    <property type="entry name" value="fnt"/>
    <property type="match status" value="1"/>
</dbReference>
<gene>
    <name evidence="7" type="ORF">SY1_09410</name>
</gene>
<keyword evidence="8" id="KW-1185">Reference proteome</keyword>
<dbReference type="PROSITE" id="PS01006">
    <property type="entry name" value="FORMATE_NITRITE_TP_2"/>
    <property type="match status" value="1"/>
</dbReference>
<dbReference type="InterPro" id="IPR024002">
    <property type="entry name" value="For/NO2_transpt_CS"/>
</dbReference>
<sequence length="278" mass="28802">MQSNFLSPAEVAELVVGVGQRKAEMSVTNQLILGVMAGAFIAFGAAGSCVAVHTVESAGVAKALAGALFAAGLIMVVVAGGELFTGNSLMLMALAEGRISPWQLLRSWLVVYAGNFAGALLTAGLVCLSGQWGMSGGLLGASVIKTAAGKTALSFQNAFFLGILCNWLVCLAVWMSFAARDIAGKVLVIFFPIWIFVTSGFEHSVANMYYIPAGILAAADPALAERAASVGLSPEALANLNWGAMLQANLLPVTLGNVVGGGVLVALACWFVYRRDKR</sequence>
<evidence type="ECO:0000313" key="8">
    <source>
        <dbReference type="Proteomes" id="UP000008957"/>
    </source>
</evidence>
<feature type="transmembrane region" description="Helical" evidence="6">
    <location>
        <begin position="250"/>
        <end position="273"/>
    </location>
</feature>
<dbReference type="Pfam" id="PF01226">
    <property type="entry name" value="Form_Nir_trans"/>
    <property type="match status" value="1"/>
</dbReference>
<dbReference type="InterPro" id="IPR023271">
    <property type="entry name" value="Aquaporin-like"/>
</dbReference>
<dbReference type="PANTHER" id="PTHR30520">
    <property type="entry name" value="FORMATE TRANSPORTER-RELATED"/>
    <property type="match status" value="1"/>
</dbReference>
<dbReference type="PANTHER" id="PTHR30520:SF6">
    <property type="entry name" value="FORMATE_NITRATE FAMILY TRANSPORTER (EUROFUNG)"/>
    <property type="match status" value="1"/>
</dbReference>
<feature type="transmembrane region" description="Helical" evidence="6">
    <location>
        <begin position="31"/>
        <end position="55"/>
    </location>
</feature>
<dbReference type="InterPro" id="IPR000292">
    <property type="entry name" value="For/NO2_transpt"/>
</dbReference>
<name>A0AB94IWU1_9BACT</name>
<keyword evidence="3 6" id="KW-1133">Transmembrane helix</keyword>
<evidence type="ECO:0000256" key="3">
    <source>
        <dbReference type="ARBA" id="ARBA00022989"/>
    </source>
</evidence>
<dbReference type="Proteomes" id="UP000008957">
    <property type="component" value="Chromosome"/>
</dbReference>
<protein>
    <submittedName>
        <fullName evidence="7">Formate/nitrite family of transporters</fullName>
    </submittedName>
</protein>
<feature type="transmembrane region" description="Helical" evidence="6">
    <location>
        <begin position="107"/>
        <end position="132"/>
    </location>
</feature>
<dbReference type="EMBL" id="FP929056">
    <property type="protein sequence ID" value="CBL28199.1"/>
    <property type="molecule type" value="Genomic_DNA"/>
</dbReference>
<evidence type="ECO:0000256" key="1">
    <source>
        <dbReference type="ARBA" id="ARBA00004141"/>
    </source>
</evidence>
<accession>A0AB94IWU1</accession>
<evidence type="ECO:0000256" key="2">
    <source>
        <dbReference type="ARBA" id="ARBA00022692"/>
    </source>
</evidence>
<reference evidence="8" key="1">
    <citation type="submission" date="2010-03" db="EMBL/GenBank/DDBJ databases">
        <title>The genome sequence of Synergistetes sp. SGP1.</title>
        <authorList>
            <consortium name="metaHIT consortium -- http://www.metahit.eu/"/>
            <person name="Pajon A."/>
            <person name="Turner K."/>
            <person name="Parkhill J."/>
            <person name="Wade W."/>
            <person name="Vartoukian S."/>
        </authorList>
    </citation>
    <scope>NUCLEOTIDE SEQUENCE [LARGE SCALE GENOMIC DNA]</scope>
    <source>
        <strain evidence="8">SGP1</strain>
    </source>
</reference>
<dbReference type="GO" id="GO:0015499">
    <property type="term" value="F:formate transmembrane transporter activity"/>
    <property type="evidence" value="ECO:0007669"/>
    <property type="project" value="TreeGrafter"/>
</dbReference>
<proteinExistence type="inferred from homology"/>
<keyword evidence="4 6" id="KW-0472">Membrane</keyword>
<keyword evidence="2 6" id="KW-0812">Transmembrane</keyword>
<dbReference type="AlphaFoldDB" id="A0AB94IWU1"/>
<evidence type="ECO:0000256" key="4">
    <source>
        <dbReference type="ARBA" id="ARBA00023136"/>
    </source>
</evidence>
<dbReference type="RefSeq" id="WP_015556346.1">
    <property type="nucleotide sequence ID" value="NC_021038.1"/>
</dbReference>
<dbReference type="KEGG" id="sbr:SY1_09410"/>
<evidence type="ECO:0000256" key="6">
    <source>
        <dbReference type="SAM" id="Phobius"/>
    </source>
</evidence>
<comment type="similarity">
    <text evidence="5">Belongs to the FNT transporter (TC 1.A.16) family.</text>
</comment>
<feature type="transmembrane region" description="Helical" evidence="6">
    <location>
        <begin position="67"/>
        <end position="95"/>
    </location>
</feature>